<dbReference type="HOGENOM" id="CLU_065520_3_1_9"/>
<dbReference type="EMBL" id="CP000853">
    <property type="protein sequence ID" value="ABW19817.1"/>
    <property type="molecule type" value="Genomic_DNA"/>
</dbReference>
<dbReference type="Proteomes" id="UP000000269">
    <property type="component" value="Chromosome"/>
</dbReference>
<evidence type="ECO:0000256" key="3">
    <source>
        <dbReference type="ARBA" id="ARBA00022723"/>
    </source>
</evidence>
<feature type="binding site" evidence="5">
    <location>
        <position position="188"/>
    </location>
    <ligand>
        <name>molybdate</name>
        <dbReference type="ChEBI" id="CHEBI:36264"/>
    </ligand>
</feature>
<dbReference type="PANTHER" id="PTHR30632:SF0">
    <property type="entry name" value="SULFATE-BINDING PROTEIN"/>
    <property type="match status" value="1"/>
</dbReference>
<evidence type="ECO:0000313" key="8">
    <source>
        <dbReference type="Proteomes" id="UP000000269"/>
    </source>
</evidence>
<organism evidence="7 8">
    <name type="scientific">Alkaliphilus oremlandii (strain OhILAs)</name>
    <name type="common">Clostridium oremlandii (strain OhILAs)</name>
    <dbReference type="NCBI Taxonomy" id="350688"/>
    <lineage>
        <taxon>Bacteria</taxon>
        <taxon>Bacillati</taxon>
        <taxon>Bacillota</taxon>
        <taxon>Clostridia</taxon>
        <taxon>Peptostreptococcales</taxon>
        <taxon>Natronincolaceae</taxon>
        <taxon>Alkaliphilus</taxon>
    </lineage>
</organism>
<feature type="binding site" evidence="5">
    <location>
        <position position="52"/>
    </location>
    <ligand>
        <name>molybdate</name>
        <dbReference type="ChEBI" id="CHEBI:36264"/>
    </ligand>
</feature>
<dbReference type="GO" id="GO:1901359">
    <property type="term" value="F:tungstate binding"/>
    <property type="evidence" value="ECO:0007669"/>
    <property type="project" value="UniProtKB-ARBA"/>
</dbReference>
<name>A8MJ35_ALKOO</name>
<dbReference type="GO" id="GO:0015689">
    <property type="term" value="P:molybdate ion transport"/>
    <property type="evidence" value="ECO:0007669"/>
    <property type="project" value="InterPro"/>
</dbReference>
<evidence type="ECO:0000256" key="4">
    <source>
        <dbReference type="ARBA" id="ARBA00022729"/>
    </source>
</evidence>
<keyword evidence="3 5" id="KW-0479">Metal-binding</keyword>
<dbReference type="Gene3D" id="3.40.190.10">
    <property type="entry name" value="Periplasmic binding protein-like II"/>
    <property type="match status" value="2"/>
</dbReference>
<dbReference type="CDD" id="cd13537">
    <property type="entry name" value="PBP2_YvgL_like"/>
    <property type="match status" value="1"/>
</dbReference>
<comment type="similarity">
    <text evidence="1">Belongs to the bacterial solute-binding protein ModA family.</text>
</comment>
<dbReference type="InterPro" id="IPR050682">
    <property type="entry name" value="ModA/WtpA"/>
</dbReference>
<dbReference type="RefSeq" id="WP_012160124.1">
    <property type="nucleotide sequence ID" value="NC_009922.1"/>
</dbReference>
<reference evidence="8" key="1">
    <citation type="submission" date="2007-10" db="EMBL/GenBank/DDBJ databases">
        <title>Complete genome of Alkaliphilus oremlandii OhILAs.</title>
        <authorList>
            <person name="Copeland A."/>
            <person name="Lucas S."/>
            <person name="Lapidus A."/>
            <person name="Barry K."/>
            <person name="Detter J.C."/>
            <person name="Glavina del Rio T."/>
            <person name="Hammon N."/>
            <person name="Israni S."/>
            <person name="Dalin E."/>
            <person name="Tice H."/>
            <person name="Pitluck S."/>
            <person name="Chain P."/>
            <person name="Malfatti S."/>
            <person name="Shin M."/>
            <person name="Vergez L."/>
            <person name="Schmutz J."/>
            <person name="Larimer F."/>
            <person name="Land M."/>
            <person name="Hauser L."/>
            <person name="Kyrpides N."/>
            <person name="Mikhailova N."/>
            <person name="Stolz J.F."/>
            <person name="Dawson A."/>
            <person name="Fisher E."/>
            <person name="Crable B."/>
            <person name="Perera E."/>
            <person name="Lisak J."/>
            <person name="Ranganathan M."/>
            <person name="Basu P."/>
            <person name="Richardson P."/>
        </authorList>
    </citation>
    <scope>NUCLEOTIDE SEQUENCE [LARGE SCALE GENOMIC DNA]</scope>
    <source>
        <strain evidence="8">OhILAs</strain>
    </source>
</reference>
<dbReference type="GO" id="GO:0046872">
    <property type="term" value="F:metal ion binding"/>
    <property type="evidence" value="ECO:0007669"/>
    <property type="project" value="UniProtKB-KW"/>
</dbReference>
<evidence type="ECO:0000256" key="1">
    <source>
        <dbReference type="ARBA" id="ARBA00009175"/>
    </source>
</evidence>
<dbReference type="Pfam" id="PF13531">
    <property type="entry name" value="SBP_bac_11"/>
    <property type="match status" value="1"/>
</dbReference>
<dbReference type="SUPFAM" id="SSF53850">
    <property type="entry name" value="Periplasmic binding protein-like II"/>
    <property type="match status" value="1"/>
</dbReference>
<feature type="binding site" evidence="5">
    <location>
        <position position="206"/>
    </location>
    <ligand>
        <name>molybdate</name>
        <dbReference type="ChEBI" id="CHEBI:36264"/>
    </ligand>
</feature>
<evidence type="ECO:0000313" key="7">
    <source>
        <dbReference type="EMBL" id="ABW19817.1"/>
    </source>
</evidence>
<keyword evidence="8" id="KW-1185">Reference proteome</keyword>
<dbReference type="AlphaFoldDB" id="A8MJ35"/>
<keyword evidence="2 5" id="KW-0500">Molybdenum</keyword>
<dbReference type="PANTHER" id="PTHR30632">
    <property type="entry name" value="MOLYBDATE-BINDING PERIPLASMIC PROTEIN"/>
    <property type="match status" value="1"/>
</dbReference>
<proteinExistence type="inferred from homology"/>
<dbReference type="NCBIfam" id="TIGR01256">
    <property type="entry name" value="modA"/>
    <property type="match status" value="1"/>
</dbReference>
<keyword evidence="4 6" id="KW-0732">Signal</keyword>
<dbReference type="GO" id="GO:0030973">
    <property type="term" value="F:molybdate ion binding"/>
    <property type="evidence" value="ECO:0007669"/>
    <property type="project" value="TreeGrafter"/>
</dbReference>
<dbReference type="OrthoDB" id="9785015at2"/>
<dbReference type="KEGG" id="aoe:Clos_2284"/>
<sequence>MKKFQKSIVLLLVLAFVLTGCNVKKPNEVPPTGNEPVKQEEPVTLTVSAAASLTDCLEEIKAMYIEKNKHIDITYNFGASGSLQQQIEQGAPADIFFSAGKKQMTALKDAGLMVEDSIKDILENKVALIVPVNGKELKAVEELTGDDITKIAVGEPGSVPVGQYTDEILKNLNIYDAVESKLVFAKDVREVLSWVETGNVEAGFVYQTDAQISDKVKISLTAPEGSHKAVIYPIGVVKSSQVTEAAQDFVDYLFGEEAKQVFTKYGFSPLS</sequence>
<accession>A8MJ35</accession>
<dbReference type="PROSITE" id="PS51257">
    <property type="entry name" value="PROKAR_LIPOPROTEIN"/>
    <property type="match status" value="1"/>
</dbReference>
<feature type="signal peptide" evidence="6">
    <location>
        <begin position="1"/>
        <end position="25"/>
    </location>
</feature>
<dbReference type="eggNOG" id="COG0725">
    <property type="taxonomic scope" value="Bacteria"/>
</dbReference>
<feature type="chain" id="PRO_5002725876" evidence="6">
    <location>
        <begin position="26"/>
        <end position="271"/>
    </location>
</feature>
<dbReference type="InterPro" id="IPR005950">
    <property type="entry name" value="ModA"/>
</dbReference>
<gene>
    <name evidence="7" type="ordered locus">Clos_2284</name>
</gene>
<dbReference type="InterPro" id="IPR041879">
    <property type="entry name" value="YvgL-like_PBP2"/>
</dbReference>
<evidence type="ECO:0000256" key="5">
    <source>
        <dbReference type="PIRSR" id="PIRSR004846-1"/>
    </source>
</evidence>
<feature type="binding site" evidence="5">
    <location>
        <position position="80"/>
    </location>
    <ligand>
        <name>molybdate</name>
        <dbReference type="ChEBI" id="CHEBI:36264"/>
    </ligand>
</feature>
<evidence type="ECO:0000256" key="2">
    <source>
        <dbReference type="ARBA" id="ARBA00022505"/>
    </source>
</evidence>
<dbReference type="PIRSF" id="PIRSF004846">
    <property type="entry name" value="ModA"/>
    <property type="match status" value="1"/>
</dbReference>
<evidence type="ECO:0000256" key="6">
    <source>
        <dbReference type="SAM" id="SignalP"/>
    </source>
</evidence>
<dbReference type="FunFam" id="3.40.190.10:FF:000035">
    <property type="entry name" value="Molybdate ABC transporter substrate-binding protein"/>
    <property type="match status" value="1"/>
</dbReference>
<protein>
    <submittedName>
        <fullName evidence="7">Molybdenum ABC transporter, periplasmic molybdate-binding protein</fullName>
    </submittedName>
</protein>
<dbReference type="STRING" id="350688.Clos_2284"/>